<sequence length="257" mass="28664">MISTLVTPFRIQHSVSRSLIKSTILTTSFFSTSALQKQAQQQPGNPGPHNTTKPFHPSSWDSIESYLKLTEASPNTYINASPLHLAYRGRGLFGGTLAAQSTLASLLHANSTSANKSKSDSTIKLKKWKPISTRCVFLHPAKPHPHKLTYKVETLKTGKNYCTKEVQLIQDEKLIFKATVTLQAYKLSGSAANMDGQLNHHSDGPQLGVDILPPEKCLDQETAFRIWSSSNQVKKHQQLRYGDESDWDIPTKLLRLR</sequence>
<keyword evidence="2" id="KW-1185">Reference proteome</keyword>
<evidence type="ECO:0000313" key="1">
    <source>
        <dbReference type="EMBL" id="GME79728.1"/>
    </source>
</evidence>
<dbReference type="Proteomes" id="UP001165064">
    <property type="component" value="Unassembled WGS sequence"/>
</dbReference>
<gene>
    <name evidence="1" type="ORF">Amon02_000410500</name>
</gene>
<name>A0ACB5T2P8_AMBMO</name>
<reference evidence="1" key="1">
    <citation type="submission" date="2023-04" db="EMBL/GenBank/DDBJ databases">
        <title>Ambrosiozyma monospora NBRC 10751.</title>
        <authorList>
            <person name="Ichikawa N."/>
            <person name="Sato H."/>
            <person name="Tonouchi N."/>
        </authorList>
    </citation>
    <scope>NUCLEOTIDE SEQUENCE</scope>
    <source>
        <strain evidence="1">NBRC 10751</strain>
    </source>
</reference>
<dbReference type="EMBL" id="BSXS01002723">
    <property type="protein sequence ID" value="GME79728.1"/>
    <property type="molecule type" value="Genomic_DNA"/>
</dbReference>
<accession>A0ACB5T2P8</accession>
<organism evidence="1 2">
    <name type="scientific">Ambrosiozyma monospora</name>
    <name type="common">Yeast</name>
    <name type="synonym">Endomycopsis monosporus</name>
    <dbReference type="NCBI Taxonomy" id="43982"/>
    <lineage>
        <taxon>Eukaryota</taxon>
        <taxon>Fungi</taxon>
        <taxon>Dikarya</taxon>
        <taxon>Ascomycota</taxon>
        <taxon>Saccharomycotina</taxon>
        <taxon>Pichiomycetes</taxon>
        <taxon>Pichiales</taxon>
        <taxon>Pichiaceae</taxon>
        <taxon>Ambrosiozyma</taxon>
    </lineage>
</organism>
<evidence type="ECO:0000313" key="2">
    <source>
        <dbReference type="Proteomes" id="UP001165064"/>
    </source>
</evidence>
<comment type="caution">
    <text evidence="1">The sequence shown here is derived from an EMBL/GenBank/DDBJ whole genome shotgun (WGS) entry which is preliminary data.</text>
</comment>
<proteinExistence type="predicted"/>
<protein>
    <submittedName>
        <fullName evidence="1">Unnamed protein product</fullName>
    </submittedName>
</protein>